<keyword evidence="7" id="KW-1185">Reference proteome</keyword>
<feature type="compositionally biased region" description="Pro residues" evidence="4">
    <location>
        <begin position="25"/>
        <end position="37"/>
    </location>
</feature>
<evidence type="ECO:0000259" key="5">
    <source>
        <dbReference type="Pfam" id="PF25010"/>
    </source>
</evidence>
<evidence type="ECO:0000313" key="7">
    <source>
        <dbReference type="Proteomes" id="UP001209878"/>
    </source>
</evidence>
<sequence>MTISMRGSPAGSGDSPQDTQTGGQQPPPSPQQSPVQPPQQLSPTPSTSTDDAPPPVTPEGQQEAPLQQPVQHDETGQGDGTKGDGEETVFPVAELARLDEMISRPRWVVPVLPKGELEVLLEAAIQLCHKGADVHSEDCQRFFREGLTISFTKILTDEAVSGWKFEIHKCILKNAEKLTELCVYKLNEDWFPLLDLLAMVFNPACKFHSFNGSKQSESVSQLAEDELFARPPDARMPKGWLVDLVNKFGQLGGFQMLLDRFLTGPNLCVPVIAALIRPFGLCYEVLTPSTVQKYFMPIVEFVPTFLNALTDEELKKESKTEAKNDALSGIIKALKCLVSRIPSQEETVKNLEIFRLKVILRLLQISSFNGKMNALNEVNKVITSVSYYPHRHGQLEDEEWLTADKMAEWIQENNVLSIVLRDSLHQPQYVEKLEKIIRFMIKEKALSLQDLDCLWEAQVRCPCRTLTVCGRPRYVVPVEP</sequence>
<comment type="caution">
    <text evidence="6">The sequence shown here is derived from an EMBL/GenBank/DDBJ whole genome shotgun (WGS) entry which is preliminary data.</text>
</comment>
<dbReference type="GO" id="GO:0008233">
    <property type="term" value="F:peptidase activity"/>
    <property type="evidence" value="ECO:0007669"/>
    <property type="project" value="UniProtKB-KW"/>
</dbReference>
<evidence type="ECO:0000256" key="3">
    <source>
        <dbReference type="ARBA" id="ARBA00022801"/>
    </source>
</evidence>
<keyword evidence="3" id="KW-0378">Hydrolase</keyword>
<feature type="compositionally biased region" description="Basic and acidic residues" evidence="4">
    <location>
        <begin position="71"/>
        <end position="85"/>
    </location>
</feature>
<evidence type="ECO:0000256" key="4">
    <source>
        <dbReference type="SAM" id="MobiDB-lite"/>
    </source>
</evidence>
<reference evidence="6" key="1">
    <citation type="journal article" date="2023" name="Mol. Biol. Evol.">
        <title>Third-Generation Sequencing Reveals the Adaptive Role of the Epigenome in Three Deep-Sea Polychaetes.</title>
        <authorList>
            <person name="Perez M."/>
            <person name="Aroh O."/>
            <person name="Sun Y."/>
            <person name="Lan Y."/>
            <person name="Juniper S.K."/>
            <person name="Young C.R."/>
            <person name="Angers B."/>
            <person name="Qian P.Y."/>
        </authorList>
    </citation>
    <scope>NUCLEOTIDE SEQUENCE</scope>
    <source>
        <strain evidence="6">R07B-5</strain>
    </source>
</reference>
<evidence type="ECO:0000313" key="6">
    <source>
        <dbReference type="EMBL" id="KAK2180804.1"/>
    </source>
</evidence>
<keyword evidence="2" id="KW-0833">Ubl conjugation pathway</keyword>
<gene>
    <name evidence="6" type="ORF">NP493_425g01038</name>
</gene>
<dbReference type="GO" id="GO:0006508">
    <property type="term" value="P:proteolysis"/>
    <property type="evidence" value="ECO:0007669"/>
    <property type="project" value="UniProtKB-KW"/>
</dbReference>
<accession>A0AAD9NV98</accession>
<dbReference type="InterPro" id="IPR056850">
    <property type="entry name" value="ARM_UBP34_24_USP9X_Y"/>
</dbReference>
<dbReference type="EMBL" id="JAODUO010000425">
    <property type="protein sequence ID" value="KAK2180804.1"/>
    <property type="molecule type" value="Genomic_DNA"/>
</dbReference>
<feature type="compositionally biased region" description="Low complexity" evidence="4">
    <location>
        <begin position="14"/>
        <end position="24"/>
    </location>
</feature>
<protein>
    <recommendedName>
        <fullName evidence="5">UBP34/UBP24/USP9X/USP9Y-like ARM repeat region domain-containing protein</fullName>
    </recommendedName>
</protein>
<dbReference type="AlphaFoldDB" id="A0AAD9NV98"/>
<evidence type="ECO:0000256" key="1">
    <source>
        <dbReference type="ARBA" id="ARBA00022670"/>
    </source>
</evidence>
<dbReference type="Proteomes" id="UP001209878">
    <property type="component" value="Unassembled WGS sequence"/>
</dbReference>
<proteinExistence type="predicted"/>
<feature type="compositionally biased region" description="Low complexity" evidence="4">
    <location>
        <begin position="38"/>
        <end position="51"/>
    </location>
</feature>
<organism evidence="6 7">
    <name type="scientific">Ridgeia piscesae</name>
    <name type="common">Tubeworm</name>
    <dbReference type="NCBI Taxonomy" id="27915"/>
    <lineage>
        <taxon>Eukaryota</taxon>
        <taxon>Metazoa</taxon>
        <taxon>Spiralia</taxon>
        <taxon>Lophotrochozoa</taxon>
        <taxon>Annelida</taxon>
        <taxon>Polychaeta</taxon>
        <taxon>Sedentaria</taxon>
        <taxon>Canalipalpata</taxon>
        <taxon>Sabellida</taxon>
        <taxon>Siboglinidae</taxon>
        <taxon>Ridgeia</taxon>
    </lineage>
</organism>
<evidence type="ECO:0000256" key="2">
    <source>
        <dbReference type="ARBA" id="ARBA00022786"/>
    </source>
</evidence>
<name>A0AAD9NV98_RIDPI</name>
<dbReference type="Pfam" id="PF25010">
    <property type="entry name" value="ARM_UBP24_USP9X-Y"/>
    <property type="match status" value="1"/>
</dbReference>
<feature type="region of interest" description="Disordered" evidence="4">
    <location>
        <begin position="1"/>
        <end position="86"/>
    </location>
</feature>
<keyword evidence="1" id="KW-0645">Protease</keyword>
<feature type="domain" description="UBP34/UBP24/USP9X/USP9Y-like ARM repeat region" evidence="5">
    <location>
        <begin position="349"/>
        <end position="459"/>
    </location>
</feature>